<evidence type="ECO:0000313" key="3">
    <source>
        <dbReference type="Proteomes" id="UP001610334"/>
    </source>
</evidence>
<sequence>MTEQHIPWPSTSNAGHKQLLMMNATDVEAPADLLRRDQMPPSVSTHSMPAAGGEPGRPPGSIIQTDRTMGRHYGASVEDYSRIMLEYTQRRMASVADSGSRSSRASNDSGQSGSSTSGGLASQASGQAPPKIRQTSDDDSYTLAARPAI</sequence>
<proteinExistence type="predicted"/>
<name>A0ABR4H7F7_9EURO</name>
<dbReference type="Proteomes" id="UP001610334">
    <property type="component" value="Unassembled WGS sequence"/>
</dbReference>
<feature type="region of interest" description="Disordered" evidence="1">
    <location>
        <begin position="36"/>
        <end position="70"/>
    </location>
</feature>
<dbReference type="EMBL" id="JBFXLT010000059">
    <property type="protein sequence ID" value="KAL2811337.1"/>
    <property type="molecule type" value="Genomic_DNA"/>
</dbReference>
<evidence type="ECO:0000313" key="2">
    <source>
        <dbReference type="EMBL" id="KAL2811337.1"/>
    </source>
</evidence>
<evidence type="ECO:0000256" key="1">
    <source>
        <dbReference type="SAM" id="MobiDB-lite"/>
    </source>
</evidence>
<feature type="region of interest" description="Disordered" evidence="1">
    <location>
        <begin position="91"/>
        <end position="149"/>
    </location>
</feature>
<protein>
    <submittedName>
        <fullName evidence="2">Uncharacterized protein</fullName>
    </submittedName>
</protein>
<keyword evidence="3" id="KW-1185">Reference proteome</keyword>
<reference evidence="2 3" key="1">
    <citation type="submission" date="2024-07" db="EMBL/GenBank/DDBJ databases">
        <title>Section-level genome sequencing and comparative genomics of Aspergillus sections Usti and Cavernicolus.</title>
        <authorList>
            <consortium name="Lawrence Berkeley National Laboratory"/>
            <person name="Nybo J.L."/>
            <person name="Vesth T.C."/>
            <person name="Theobald S."/>
            <person name="Frisvad J.C."/>
            <person name="Larsen T.O."/>
            <person name="Kjaerboelling I."/>
            <person name="Rothschild-Mancinelli K."/>
            <person name="Lyhne E.K."/>
            <person name="Kogle M.E."/>
            <person name="Barry K."/>
            <person name="Clum A."/>
            <person name="Na H."/>
            <person name="Ledsgaard L."/>
            <person name="Lin J."/>
            <person name="Lipzen A."/>
            <person name="Kuo A."/>
            <person name="Riley R."/>
            <person name="Mondo S."/>
            <person name="Labutti K."/>
            <person name="Haridas S."/>
            <person name="Pangalinan J."/>
            <person name="Salamov A.A."/>
            <person name="Simmons B.A."/>
            <person name="Magnuson J.K."/>
            <person name="Chen J."/>
            <person name="Drula E."/>
            <person name="Henrissat B."/>
            <person name="Wiebenga A."/>
            <person name="Lubbers R.J."/>
            <person name="Gomes A.C."/>
            <person name="Makela M.R."/>
            <person name="Stajich J."/>
            <person name="Grigoriev I.V."/>
            <person name="Mortensen U.H."/>
            <person name="De Vries R.P."/>
            <person name="Baker S.E."/>
            <person name="Andersen M.R."/>
        </authorList>
    </citation>
    <scope>NUCLEOTIDE SEQUENCE [LARGE SCALE GENOMIC DNA]</scope>
    <source>
        <strain evidence="2 3">CBS 588.65</strain>
    </source>
</reference>
<organism evidence="2 3">
    <name type="scientific">Aspergillus granulosus</name>
    <dbReference type="NCBI Taxonomy" id="176169"/>
    <lineage>
        <taxon>Eukaryota</taxon>
        <taxon>Fungi</taxon>
        <taxon>Dikarya</taxon>
        <taxon>Ascomycota</taxon>
        <taxon>Pezizomycotina</taxon>
        <taxon>Eurotiomycetes</taxon>
        <taxon>Eurotiomycetidae</taxon>
        <taxon>Eurotiales</taxon>
        <taxon>Aspergillaceae</taxon>
        <taxon>Aspergillus</taxon>
        <taxon>Aspergillus subgen. Nidulantes</taxon>
    </lineage>
</organism>
<gene>
    <name evidence="2" type="ORF">BJX63DRAFT_433489</name>
</gene>
<comment type="caution">
    <text evidence="2">The sequence shown here is derived from an EMBL/GenBank/DDBJ whole genome shotgun (WGS) entry which is preliminary data.</text>
</comment>
<accession>A0ABR4H7F7</accession>
<feature type="compositionally biased region" description="Low complexity" evidence="1">
    <location>
        <begin position="93"/>
        <end position="128"/>
    </location>
</feature>